<feature type="transmembrane region" description="Helical" evidence="10">
    <location>
        <begin position="645"/>
        <end position="668"/>
    </location>
</feature>
<dbReference type="STRING" id="946362.F2UDI1"/>
<dbReference type="GO" id="GO:0005886">
    <property type="term" value="C:plasma membrane"/>
    <property type="evidence" value="ECO:0007669"/>
    <property type="project" value="TreeGrafter"/>
</dbReference>
<dbReference type="RefSeq" id="XP_004992933.1">
    <property type="nucleotide sequence ID" value="XM_004992876.1"/>
</dbReference>
<feature type="transmembrane region" description="Helical" evidence="10">
    <location>
        <begin position="577"/>
        <end position="601"/>
    </location>
</feature>
<feature type="transmembrane region" description="Helical" evidence="10">
    <location>
        <begin position="727"/>
        <end position="753"/>
    </location>
</feature>
<keyword evidence="5 10" id="KW-1133">Transmembrane helix</keyword>
<dbReference type="SMART" id="SM00303">
    <property type="entry name" value="GPS"/>
    <property type="match status" value="1"/>
</dbReference>
<feature type="signal peptide" evidence="11">
    <location>
        <begin position="1"/>
        <end position="30"/>
    </location>
</feature>
<evidence type="ECO:0000256" key="11">
    <source>
        <dbReference type="SAM" id="SignalP"/>
    </source>
</evidence>
<name>F2UDI1_SALR5</name>
<dbReference type="KEGG" id="sre:PTSG_06041"/>
<dbReference type="PANTHER" id="PTHR12011:SF347">
    <property type="entry name" value="FI21270P1-RELATED"/>
    <property type="match status" value="1"/>
</dbReference>
<dbReference type="GeneID" id="16073506"/>
<dbReference type="InterPro" id="IPR046338">
    <property type="entry name" value="GAIN_dom_sf"/>
</dbReference>
<dbReference type="PRINTS" id="PR00249">
    <property type="entry name" value="GPCRSECRETIN"/>
</dbReference>
<dbReference type="PROSITE" id="PS50221">
    <property type="entry name" value="GAIN_B"/>
    <property type="match status" value="1"/>
</dbReference>
<keyword evidence="8" id="KW-0325">Glycoprotein</keyword>
<keyword evidence="3 10" id="KW-0812">Transmembrane</keyword>
<evidence type="ECO:0000259" key="13">
    <source>
        <dbReference type="PROSITE" id="PS50261"/>
    </source>
</evidence>
<evidence type="ECO:0000256" key="1">
    <source>
        <dbReference type="ARBA" id="ARBA00004141"/>
    </source>
</evidence>
<feature type="compositionally biased region" description="Polar residues" evidence="9">
    <location>
        <begin position="857"/>
        <end position="876"/>
    </location>
</feature>
<evidence type="ECO:0000256" key="3">
    <source>
        <dbReference type="ARBA" id="ARBA00022692"/>
    </source>
</evidence>
<dbReference type="PROSITE" id="PS50261">
    <property type="entry name" value="G_PROTEIN_RECEP_F2_4"/>
    <property type="match status" value="1"/>
</dbReference>
<feature type="transmembrane region" description="Helical" evidence="10">
    <location>
        <begin position="688"/>
        <end position="707"/>
    </location>
</feature>
<dbReference type="EMBL" id="GL832969">
    <property type="protein sequence ID" value="EGD74676.1"/>
    <property type="molecule type" value="Genomic_DNA"/>
</dbReference>
<dbReference type="SUPFAM" id="SSF81321">
    <property type="entry name" value="Family A G protein-coupled receptor-like"/>
    <property type="match status" value="1"/>
</dbReference>
<dbReference type="AlphaFoldDB" id="F2UDI1"/>
<dbReference type="InterPro" id="IPR057244">
    <property type="entry name" value="GAIN_B"/>
</dbReference>
<feature type="domain" description="G-protein coupled receptors family 2 profile 2" evidence="13">
    <location>
        <begin position="579"/>
        <end position="822"/>
    </location>
</feature>
<evidence type="ECO:0008006" key="16">
    <source>
        <dbReference type="Google" id="ProtNLM"/>
    </source>
</evidence>
<dbReference type="Gene3D" id="1.20.1070.10">
    <property type="entry name" value="Rhodopsin 7-helix transmembrane proteins"/>
    <property type="match status" value="1"/>
</dbReference>
<proteinExistence type="inferred from homology"/>
<keyword evidence="7" id="KW-1015">Disulfide bond</keyword>
<evidence type="ECO:0000259" key="12">
    <source>
        <dbReference type="PROSITE" id="PS50221"/>
    </source>
</evidence>
<dbReference type="Gene3D" id="2.60.120.380">
    <property type="match status" value="2"/>
</dbReference>
<dbReference type="InterPro" id="IPR017981">
    <property type="entry name" value="GPCR_2-like_7TM"/>
</dbReference>
<accession>F2UDI1</accession>
<dbReference type="InParanoid" id="F2UDI1"/>
<evidence type="ECO:0000256" key="9">
    <source>
        <dbReference type="SAM" id="MobiDB-lite"/>
    </source>
</evidence>
<keyword evidence="4 11" id="KW-0732">Signal</keyword>
<dbReference type="InterPro" id="IPR000203">
    <property type="entry name" value="GPS"/>
</dbReference>
<dbReference type="Pfam" id="PF00002">
    <property type="entry name" value="7tm_2"/>
    <property type="match status" value="1"/>
</dbReference>
<dbReference type="FunFam" id="1.20.1070.10:FF:000058">
    <property type="entry name" value="Adhesion G protein-coupled receptor F5"/>
    <property type="match status" value="1"/>
</dbReference>
<dbReference type="InterPro" id="IPR017983">
    <property type="entry name" value="GPCR_2_secretin-like_CS"/>
</dbReference>
<evidence type="ECO:0000256" key="8">
    <source>
        <dbReference type="ARBA" id="ARBA00023180"/>
    </source>
</evidence>
<dbReference type="InterPro" id="IPR000832">
    <property type="entry name" value="GPCR_2_secretin-like"/>
</dbReference>
<keyword evidence="6 10" id="KW-0472">Membrane</keyword>
<dbReference type="Pfam" id="PF01825">
    <property type="entry name" value="GPS"/>
    <property type="match status" value="1"/>
</dbReference>
<feature type="chain" id="PRO_5003287559" description="G-protein coupled receptors family 2 profile 2 domain-containing protein" evidence="11">
    <location>
        <begin position="31"/>
        <end position="975"/>
    </location>
</feature>
<dbReference type="PANTHER" id="PTHR12011">
    <property type="entry name" value="ADHESION G-PROTEIN COUPLED RECEPTOR"/>
    <property type="match status" value="1"/>
</dbReference>
<feature type="transmembrane region" description="Helical" evidence="10">
    <location>
        <begin position="799"/>
        <end position="820"/>
    </location>
</feature>
<reference evidence="14" key="1">
    <citation type="submission" date="2009-08" db="EMBL/GenBank/DDBJ databases">
        <title>Annotation of Salpingoeca rosetta.</title>
        <authorList>
            <consortium name="The Broad Institute Genome Sequencing Platform"/>
            <person name="Russ C."/>
            <person name="Cuomo C."/>
            <person name="Burger G."/>
            <person name="Gray M.W."/>
            <person name="Holland P.W.H."/>
            <person name="King N."/>
            <person name="Lang F.B.F."/>
            <person name="Roger A.J."/>
            <person name="Ruiz-Trillo I."/>
            <person name="Young S.K."/>
            <person name="Zeng Q."/>
            <person name="Gargeya S."/>
            <person name="Alvarado L."/>
            <person name="Berlin A."/>
            <person name="Chapman S.B."/>
            <person name="Chen Z."/>
            <person name="Freedman E."/>
            <person name="Gellesch M."/>
            <person name="Goldberg J."/>
            <person name="Griggs A."/>
            <person name="Gujja S."/>
            <person name="Heilman E."/>
            <person name="Heiman D."/>
            <person name="Howarth C."/>
            <person name="Mehta T."/>
            <person name="Neiman D."/>
            <person name="Pearson M."/>
            <person name="Roberts A."/>
            <person name="Saif S."/>
            <person name="Shea T."/>
            <person name="Shenoy N."/>
            <person name="Sisk P."/>
            <person name="Stolte C."/>
            <person name="Sykes S."/>
            <person name="White J."/>
            <person name="Yandava C."/>
            <person name="Haas B."/>
            <person name="Nusbaum C."/>
            <person name="Birren B."/>
        </authorList>
    </citation>
    <scope>NUCLEOTIDE SEQUENCE [LARGE SCALE GENOMIC DNA]</scope>
    <source>
        <strain evidence="14">ATCC 50818</strain>
    </source>
</reference>
<dbReference type="FunCoup" id="F2UDI1">
    <property type="interactions" value="25"/>
</dbReference>
<dbReference type="GO" id="GO:0007166">
    <property type="term" value="P:cell surface receptor signaling pathway"/>
    <property type="evidence" value="ECO:0007669"/>
    <property type="project" value="InterPro"/>
</dbReference>
<evidence type="ECO:0000256" key="2">
    <source>
        <dbReference type="ARBA" id="ARBA00007343"/>
    </source>
</evidence>
<feature type="compositionally biased region" description="Basic and acidic residues" evidence="9">
    <location>
        <begin position="922"/>
        <end position="938"/>
    </location>
</feature>
<dbReference type="CDD" id="cd15040">
    <property type="entry name" value="7tmB2_Adhesion"/>
    <property type="match status" value="1"/>
</dbReference>
<evidence type="ECO:0000256" key="4">
    <source>
        <dbReference type="ARBA" id="ARBA00022729"/>
    </source>
</evidence>
<feature type="transmembrane region" description="Helical" evidence="10">
    <location>
        <begin position="613"/>
        <end position="633"/>
    </location>
</feature>
<feature type="region of interest" description="Disordered" evidence="9">
    <location>
        <begin position="836"/>
        <end position="975"/>
    </location>
</feature>
<comment type="similarity">
    <text evidence="2">Belongs to the G-protein coupled receptor 2 family. Adhesion G-protein coupled receptor (ADGR) subfamily.</text>
</comment>
<dbReference type="OrthoDB" id="1100386at2759"/>
<comment type="subcellular location">
    <subcellularLocation>
        <location evidence="1">Membrane</location>
        <topology evidence="1">Multi-pass membrane protein</topology>
    </subcellularLocation>
</comment>
<organism evidence="15">
    <name type="scientific">Salpingoeca rosetta (strain ATCC 50818 / BSB-021)</name>
    <dbReference type="NCBI Taxonomy" id="946362"/>
    <lineage>
        <taxon>Eukaryota</taxon>
        <taxon>Choanoflagellata</taxon>
        <taxon>Craspedida</taxon>
        <taxon>Salpingoecidae</taxon>
        <taxon>Salpingoeca</taxon>
    </lineage>
</organism>
<evidence type="ECO:0000313" key="14">
    <source>
        <dbReference type="EMBL" id="EGD74676.1"/>
    </source>
</evidence>
<dbReference type="eggNOG" id="KOG4193">
    <property type="taxonomic scope" value="Eukaryota"/>
</dbReference>
<sequence>MACALVLLRAIAFAATVSVLLAFSVQDVNAEGSTTPAFFQDVSCDLLDGDDAGPYHISDPSKPIDGSLCPGDADLYSVDVCADCSFVVRLLFTHDVADLDLSVGANDMGLGSSDSVSDNEIVIVNDYAGGTVDIEAYHYSGSFAKYRLTVTISAPNCGEDDYEPNDSLQDAFLLSAAGTFVLGYTCEDDVIDLFNITLCPNCSLSVGLAFDSSKTDLDLYLFDDAGALLNRSASFSSTEHASFDNTQDSNQTVAILVFYYDGDSTSYLAGVSVDSSNVEQVTSTLRSQTQSTEFIGSEDVSSVIQVVESVGATVNSSLSSQSLVNISTSLTEVVDGLLAVDPEVVKKAEQQRTQSNSSASLPGVFGTTLNNIAKSLPPGTKQVSRRTRVATAAFNFKTATTPVEFPDQTYDSGETLCLDDNCTNDPLANTEVLSFQNLTLELIPSNPSRYYSFAVYETANLFVSDTVASESSQAGSNQPFISTAVVLAQSGDDTAFNGTIRYRVSKTTTGSGDTDQCVFWQFAAGSTTTGQWDTFGCQRTNNTMLPDSVVECECNHLTNFAVLTTSAATQLSSTDELALTVITYVGIAVSVPSLLITFIVFASYSALRTLGRIIIMHLCLNLAAAMLLLVFGADRTSNKDVCTGIAIALHYFLLTSFLWMLMEGINLYKMFVTVFDSVGSARGKHVRLAVISYVVPAVIVIVTGAVLGLDAYGTDDVCWLSYDNGALWAFLGPVCLIVAVNIVAFVLILRSVLGIGLSSSSNKTRTLLVRGFKISLCFFCVMGITWVFGILALTGDTAFLYLFTILNAFQGLFIFVFHCLRDKLVQDTVRGGKSQLPSFLTDSSQQHHHQHPHNSMPEHSTAATFVSNPKTETMDSTKAMPSEGVDTMMERSEAPTMETALVRPLNQGDRDSLHEEDEQDNDDNKSNLSDDKPVRGSGDDGGDGAWTSDAGTEQPQQQQQEAPVGFAAFAVEEAK</sequence>
<protein>
    <recommendedName>
        <fullName evidence="16">G-protein coupled receptors family 2 profile 2 domain-containing protein</fullName>
    </recommendedName>
</protein>
<evidence type="ECO:0000256" key="6">
    <source>
        <dbReference type="ARBA" id="ARBA00023136"/>
    </source>
</evidence>
<evidence type="ECO:0000256" key="10">
    <source>
        <dbReference type="SAM" id="Phobius"/>
    </source>
</evidence>
<evidence type="ECO:0000256" key="5">
    <source>
        <dbReference type="ARBA" id="ARBA00022989"/>
    </source>
</evidence>
<dbReference type="PROSITE" id="PS00650">
    <property type="entry name" value="G_PROTEIN_RECEP_F2_2"/>
    <property type="match status" value="1"/>
</dbReference>
<dbReference type="Proteomes" id="UP000007799">
    <property type="component" value="Unassembled WGS sequence"/>
</dbReference>
<feature type="transmembrane region" description="Helical" evidence="10">
    <location>
        <begin position="774"/>
        <end position="793"/>
    </location>
</feature>
<dbReference type="GO" id="GO:0004930">
    <property type="term" value="F:G protein-coupled receptor activity"/>
    <property type="evidence" value="ECO:0007669"/>
    <property type="project" value="InterPro"/>
</dbReference>
<dbReference type="Gene3D" id="2.60.220.50">
    <property type="match status" value="1"/>
</dbReference>
<evidence type="ECO:0000256" key="7">
    <source>
        <dbReference type="ARBA" id="ARBA00023157"/>
    </source>
</evidence>
<gene>
    <name evidence="14" type="ORF">PTSG_06041</name>
</gene>
<keyword evidence="15" id="KW-1185">Reference proteome</keyword>
<feature type="domain" description="GAIN-B" evidence="12">
    <location>
        <begin position="394"/>
        <end position="570"/>
    </location>
</feature>
<evidence type="ECO:0000313" key="15">
    <source>
        <dbReference type="Proteomes" id="UP000007799"/>
    </source>
</evidence>